<dbReference type="Proteomes" id="UP001174909">
    <property type="component" value="Unassembled WGS sequence"/>
</dbReference>
<comment type="caution">
    <text evidence="2">The sequence shown here is derived from an EMBL/GenBank/DDBJ whole genome shotgun (WGS) entry which is preliminary data.</text>
</comment>
<dbReference type="InterPro" id="IPR000488">
    <property type="entry name" value="Death_dom"/>
</dbReference>
<evidence type="ECO:0000313" key="2">
    <source>
        <dbReference type="EMBL" id="CAI8001093.1"/>
    </source>
</evidence>
<organism evidence="2 3">
    <name type="scientific">Geodia barretti</name>
    <name type="common">Barrett's horny sponge</name>
    <dbReference type="NCBI Taxonomy" id="519541"/>
    <lineage>
        <taxon>Eukaryota</taxon>
        <taxon>Metazoa</taxon>
        <taxon>Porifera</taxon>
        <taxon>Demospongiae</taxon>
        <taxon>Heteroscleromorpha</taxon>
        <taxon>Tetractinellida</taxon>
        <taxon>Astrophorina</taxon>
        <taxon>Geodiidae</taxon>
        <taxon>Geodia</taxon>
    </lineage>
</organism>
<gene>
    <name evidence="2" type="ORF">GBAR_LOCUS3113</name>
</gene>
<reference evidence="2" key="1">
    <citation type="submission" date="2023-03" db="EMBL/GenBank/DDBJ databases">
        <authorList>
            <person name="Steffen K."/>
            <person name="Cardenas P."/>
        </authorList>
    </citation>
    <scope>NUCLEOTIDE SEQUENCE</scope>
</reference>
<evidence type="ECO:0000313" key="3">
    <source>
        <dbReference type="Proteomes" id="UP001174909"/>
    </source>
</evidence>
<keyword evidence="3" id="KW-1185">Reference proteome</keyword>
<dbReference type="InterPro" id="IPR011029">
    <property type="entry name" value="DEATH-like_dom_sf"/>
</dbReference>
<dbReference type="Gene3D" id="1.10.533.10">
    <property type="entry name" value="Death Domain, Fas"/>
    <property type="match status" value="1"/>
</dbReference>
<feature type="domain" description="Death" evidence="1">
    <location>
        <begin position="123"/>
        <end position="182"/>
    </location>
</feature>
<proteinExistence type="predicted"/>
<dbReference type="GO" id="GO:0007165">
    <property type="term" value="P:signal transduction"/>
    <property type="evidence" value="ECO:0007669"/>
    <property type="project" value="InterPro"/>
</dbReference>
<name>A0AA35R1Y4_GEOBA</name>
<evidence type="ECO:0000259" key="1">
    <source>
        <dbReference type="PROSITE" id="PS50017"/>
    </source>
</evidence>
<dbReference type="EMBL" id="CASHTH010000427">
    <property type="protein sequence ID" value="CAI8001093.1"/>
    <property type="molecule type" value="Genomic_DNA"/>
</dbReference>
<dbReference type="PROSITE" id="PS50017">
    <property type="entry name" value="DEATH_DOMAIN"/>
    <property type="match status" value="1"/>
</dbReference>
<sequence length="195" mass="21966">MAESSSNQLLQILDVFEQLKLTSQQIKYIVLLLGVPLNKLDDIDGSRKDEKYAKALLDIEDPPNWGKMVAALRILGLNTKADCLKQMAGITIAENPPMSPLTHTFFLLTELTQAETRSLFLWLGVPIHCLDDIDDEYRGNNRNIHYIQAWLDKETQPSLPHIIAGLQKIGKVALADKISKFVAKEQAVAEKKMER</sequence>
<protein>
    <recommendedName>
        <fullName evidence="1">Death domain-containing protein</fullName>
    </recommendedName>
</protein>
<accession>A0AA35R1Y4</accession>
<dbReference type="AlphaFoldDB" id="A0AA35R1Y4"/>